<keyword evidence="2" id="KW-0472">Membrane</keyword>
<organism evidence="3 4">
    <name type="scientific">Desulfonispora thiosulfatigenes DSM 11270</name>
    <dbReference type="NCBI Taxonomy" id="656914"/>
    <lineage>
        <taxon>Bacteria</taxon>
        <taxon>Bacillati</taxon>
        <taxon>Bacillota</taxon>
        <taxon>Clostridia</taxon>
        <taxon>Eubacteriales</taxon>
        <taxon>Peptococcaceae</taxon>
        <taxon>Desulfonispora</taxon>
    </lineage>
</organism>
<evidence type="ECO:0000313" key="4">
    <source>
        <dbReference type="Proteomes" id="UP000192731"/>
    </source>
</evidence>
<feature type="transmembrane region" description="Helical" evidence="2">
    <location>
        <begin position="55"/>
        <end position="73"/>
    </location>
</feature>
<gene>
    <name evidence="3" type="ORF">SAMN00017405_0349</name>
</gene>
<proteinExistence type="predicted"/>
<evidence type="ECO:0000256" key="1">
    <source>
        <dbReference type="SAM" id="MobiDB-lite"/>
    </source>
</evidence>
<feature type="transmembrane region" description="Helical" evidence="2">
    <location>
        <begin position="79"/>
        <end position="96"/>
    </location>
</feature>
<dbReference type="EMBL" id="FWWT01000022">
    <property type="protein sequence ID" value="SMB95195.1"/>
    <property type="molecule type" value="Genomic_DNA"/>
</dbReference>
<evidence type="ECO:0000256" key="2">
    <source>
        <dbReference type="SAM" id="Phobius"/>
    </source>
</evidence>
<dbReference type="Proteomes" id="UP000192731">
    <property type="component" value="Unassembled WGS sequence"/>
</dbReference>
<dbReference type="STRING" id="656914.SAMN00017405_0349"/>
<keyword evidence="2" id="KW-1133">Transmembrane helix</keyword>
<feature type="transmembrane region" description="Helical" evidence="2">
    <location>
        <begin position="103"/>
        <end position="122"/>
    </location>
</feature>
<keyword evidence="4" id="KW-1185">Reference proteome</keyword>
<name>A0A1W1VP90_DESTI</name>
<dbReference type="AlphaFoldDB" id="A0A1W1VP90"/>
<evidence type="ECO:0000313" key="3">
    <source>
        <dbReference type="EMBL" id="SMB95195.1"/>
    </source>
</evidence>
<protein>
    <submittedName>
        <fullName evidence="3">Uncharacterized protein</fullName>
    </submittedName>
</protein>
<sequence>MDLPSRKERRQSVKQTIKQTEMKSIRSAKNTKSTKRTKITKTFSNSKTNPHKKGYLGYLFLVLFLLINGFLIYTLNTFLLLFSIPALLVYVFLQFFQINKKVLVINLICTFILTIGIFEVLYRQNFQ</sequence>
<reference evidence="3 4" key="1">
    <citation type="submission" date="2017-04" db="EMBL/GenBank/DDBJ databases">
        <authorList>
            <person name="Afonso C.L."/>
            <person name="Miller P.J."/>
            <person name="Scott M.A."/>
            <person name="Spackman E."/>
            <person name="Goraichik I."/>
            <person name="Dimitrov K.M."/>
            <person name="Suarez D.L."/>
            <person name="Swayne D.E."/>
        </authorList>
    </citation>
    <scope>NUCLEOTIDE SEQUENCE [LARGE SCALE GENOMIC DNA]</scope>
    <source>
        <strain evidence="3 4">DSM 11270</strain>
    </source>
</reference>
<accession>A0A1W1VP90</accession>
<feature type="region of interest" description="Disordered" evidence="1">
    <location>
        <begin position="1"/>
        <end position="50"/>
    </location>
</feature>
<keyword evidence="2" id="KW-0812">Transmembrane</keyword>